<reference evidence="3" key="2">
    <citation type="submission" date="2025-08" db="UniProtKB">
        <authorList>
            <consortium name="Ensembl"/>
        </authorList>
    </citation>
    <scope>IDENTIFICATION</scope>
</reference>
<dbReference type="Proteomes" id="UP000694556">
    <property type="component" value="Chromosome Z"/>
</dbReference>
<evidence type="ECO:0000313" key="4">
    <source>
        <dbReference type="Proteomes" id="UP000694556"/>
    </source>
</evidence>
<evidence type="ECO:0000256" key="1">
    <source>
        <dbReference type="SAM" id="MobiDB-lite"/>
    </source>
</evidence>
<reference evidence="3" key="3">
    <citation type="submission" date="2025-09" db="UniProtKB">
        <authorList>
            <consortium name="Ensembl"/>
        </authorList>
    </citation>
    <scope>IDENTIFICATION</scope>
</reference>
<feature type="compositionally biased region" description="Basic residues" evidence="1">
    <location>
        <begin position="193"/>
        <end position="204"/>
    </location>
</feature>
<organism evidence="3 4">
    <name type="scientific">Cairina moschata</name>
    <name type="common">Muscovy duck</name>
    <dbReference type="NCBI Taxonomy" id="8855"/>
    <lineage>
        <taxon>Eukaryota</taxon>
        <taxon>Metazoa</taxon>
        <taxon>Chordata</taxon>
        <taxon>Craniata</taxon>
        <taxon>Vertebrata</taxon>
        <taxon>Euteleostomi</taxon>
        <taxon>Archelosauria</taxon>
        <taxon>Archosauria</taxon>
        <taxon>Dinosauria</taxon>
        <taxon>Saurischia</taxon>
        <taxon>Theropoda</taxon>
        <taxon>Coelurosauria</taxon>
        <taxon>Aves</taxon>
        <taxon>Neognathae</taxon>
        <taxon>Galloanserae</taxon>
        <taxon>Anseriformes</taxon>
        <taxon>Anatidae</taxon>
        <taxon>Anatinae</taxon>
        <taxon>Cairina</taxon>
    </lineage>
</organism>
<keyword evidence="2" id="KW-1133">Transmembrane helix</keyword>
<dbReference type="AlphaFoldDB" id="A0A8C3CLK0"/>
<accession>A0A8C3CLK0</accession>
<dbReference type="Ensembl" id="ENSCMMT00000025272.1">
    <property type="protein sequence ID" value="ENSCMMP00000023080.1"/>
    <property type="gene ID" value="ENSCMMG00000014430.1"/>
</dbReference>
<keyword evidence="4" id="KW-1185">Reference proteome</keyword>
<keyword evidence="2" id="KW-0472">Membrane</keyword>
<feature type="compositionally biased region" description="Gly residues" evidence="1">
    <location>
        <begin position="121"/>
        <end position="131"/>
    </location>
</feature>
<feature type="region of interest" description="Disordered" evidence="1">
    <location>
        <begin position="118"/>
        <end position="231"/>
    </location>
</feature>
<feature type="transmembrane region" description="Helical" evidence="2">
    <location>
        <begin position="90"/>
        <end position="108"/>
    </location>
</feature>
<protein>
    <submittedName>
        <fullName evidence="3">Uncharacterized protein</fullName>
    </submittedName>
</protein>
<sequence length="268" mass="28531">MTLPTETSNQHFIVFLTAHLNEVQATIVRNEGCDFFAILDQLDSYAFPDGRHAGPGSPPERHPHFLQDDALGVRGAAEGVGLQRRAQVRLLVLLVVPLLVAAVAAQLPGGAEPAALPCGTTPGGAQGGGGAAPLPAPRHAEWRRRRRSSAALSRLRARGAAQGEPCRLPPSPPGRRCRLPPAPPAPRGLLGPRRAHPSCPRRCRAQKEAVASRRADYTRLSGPRGLPRAAPDCGMAAAARQRWGSRVWGPSGGERRAAPAWRRRVMAA</sequence>
<feature type="compositionally biased region" description="Basic and acidic residues" evidence="1">
    <location>
        <begin position="205"/>
        <end position="217"/>
    </location>
</feature>
<proteinExistence type="predicted"/>
<evidence type="ECO:0000313" key="3">
    <source>
        <dbReference type="Ensembl" id="ENSCMMP00000023080.1"/>
    </source>
</evidence>
<reference evidence="3" key="1">
    <citation type="submission" date="2018-09" db="EMBL/GenBank/DDBJ databases">
        <title>Common duck and Muscovy duck high density SNP chip.</title>
        <authorList>
            <person name="Vignal A."/>
            <person name="Thebault N."/>
            <person name="Warren W.C."/>
        </authorList>
    </citation>
    <scope>NUCLEOTIDE SEQUENCE [LARGE SCALE GENOMIC DNA]</scope>
</reference>
<evidence type="ECO:0000256" key="2">
    <source>
        <dbReference type="SAM" id="Phobius"/>
    </source>
</evidence>
<name>A0A8C3CLK0_CAIMO</name>
<keyword evidence="2" id="KW-0812">Transmembrane</keyword>